<evidence type="ECO:0000313" key="2">
    <source>
        <dbReference type="RefSeq" id="XP_018487847.1"/>
    </source>
</evidence>
<sequence length="229" mass="26208">MDIVSMMQRLLPGNTKQPKYLPCTTRFTKEKQKEEVVKLGVELSLFVAETMFLLSDDIRSTLYFCFWLFKFPGKLNFNGPVFGRLFRVVEYVFITHIKPKNGIYHDGGISIHWQQFKALGPNFASVLRVLDRIVTILKNGGEVKLSGFGYCNQELKKVEEKLGYSKDVSEANEFVREGIKCDIFQLWKPLFGTTPEVINPITRVLELYGPLGKEVNQIACCQRLASLLI</sequence>
<dbReference type="Proteomes" id="UP000504610">
    <property type="component" value="Chromosome 5"/>
</dbReference>
<dbReference type="AlphaFoldDB" id="A0A6J0NSV1"/>
<dbReference type="GeneID" id="108858418"/>
<name>A0A6J0NSV1_RAPSA</name>
<reference evidence="2" key="2">
    <citation type="submission" date="2025-08" db="UniProtKB">
        <authorList>
            <consortium name="RefSeq"/>
        </authorList>
    </citation>
    <scope>IDENTIFICATION</scope>
    <source>
        <tissue evidence="2">Leaf</tissue>
    </source>
</reference>
<accession>A0A6J0NSV1</accession>
<organism evidence="1 2">
    <name type="scientific">Raphanus sativus</name>
    <name type="common">Radish</name>
    <name type="synonym">Raphanus raphanistrum var. sativus</name>
    <dbReference type="NCBI Taxonomy" id="3726"/>
    <lineage>
        <taxon>Eukaryota</taxon>
        <taxon>Viridiplantae</taxon>
        <taxon>Streptophyta</taxon>
        <taxon>Embryophyta</taxon>
        <taxon>Tracheophyta</taxon>
        <taxon>Spermatophyta</taxon>
        <taxon>Magnoliopsida</taxon>
        <taxon>eudicotyledons</taxon>
        <taxon>Gunneridae</taxon>
        <taxon>Pentapetalae</taxon>
        <taxon>rosids</taxon>
        <taxon>malvids</taxon>
        <taxon>Brassicales</taxon>
        <taxon>Brassicaceae</taxon>
        <taxon>Brassiceae</taxon>
        <taxon>Raphanus</taxon>
    </lineage>
</organism>
<dbReference type="KEGG" id="rsz:108858418"/>
<evidence type="ECO:0000313" key="1">
    <source>
        <dbReference type="Proteomes" id="UP000504610"/>
    </source>
</evidence>
<proteinExistence type="predicted"/>
<dbReference type="RefSeq" id="XP_018487847.1">
    <property type="nucleotide sequence ID" value="XM_018632345.2"/>
</dbReference>
<protein>
    <submittedName>
        <fullName evidence="2">Uncharacterized protein LOC108858418</fullName>
    </submittedName>
</protein>
<dbReference type="InterPro" id="IPR009568">
    <property type="entry name" value="DUF1184"/>
</dbReference>
<keyword evidence="1" id="KW-1185">Reference proteome</keyword>
<reference evidence="1" key="1">
    <citation type="journal article" date="2019" name="Database">
        <title>The radish genome database (RadishGD): an integrated information resource for radish genomics.</title>
        <authorList>
            <person name="Yu H.J."/>
            <person name="Baek S."/>
            <person name="Lee Y.J."/>
            <person name="Cho A."/>
            <person name="Mun J.H."/>
        </authorList>
    </citation>
    <scope>NUCLEOTIDE SEQUENCE [LARGE SCALE GENOMIC DNA]</scope>
    <source>
        <strain evidence="1">cv. WK10039</strain>
    </source>
</reference>
<dbReference type="OrthoDB" id="1047497at2759"/>
<dbReference type="Pfam" id="PF06683">
    <property type="entry name" value="DUF1184"/>
    <property type="match status" value="1"/>
</dbReference>
<gene>
    <name evidence="2" type="primary">LOC108858418</name>
</gene>